<proteinExistence type="predicted"/>
<sequence length="685" mass="76447">MLRNATIPRRCVGLLSQPTWVPIRSLADTRTQARYKNREVDATSETLRVPRYLRRAPAPQETQNPTGIKSATSTTTKYRSRHYDPSHEAEKTKKDGEIRLLEPFVLSARLKKLCDAGKVEEAVAMLKNAPLDASNTAVWNTLIWECMKARKFTVAYKLYVDMKRRGFSPSTRTFQTMFSGLSRIEQWNHHTLQLQNARNLYEHYQRHMESLQKHEPGSPDITPIPLTGYIKILGDAGQYQDLFDVYYALEAAGPLSANEFIYSAMFRALATPSNERGPKPFGDVKILWTQMLRASKKTPGFEVDAALVTAAIGAISRTAASQADFALAFQLIHDYFGLNRPEDAPSLSGTVPLTAQALANIFILCNQSGHPEYAIHYFQQLKRRPPAMGDTSLLDQHHMGEILRSHLAASPPDLGQQSLSILEFMLRREITGVNGGEKNGPKIRPTTSTYHLVMLCCWKSSDWESARRVFELMTGYHLEDFGDEAASKADSKWKPRMDKRAAGRNLTPTAETVSGLLRCAVASITTGAGSRGKGQVSSEANLERVRQCLRFVDYMGGVKAVAGRRTMTEAQSQSDTNQMLKNKAFHASKLAIAVKEAVQLLSGSGRAEQSELDEAARWRRLNEEAKSIARSYEQGRPSQSTSDFIPRTSGEAPILKRPPPHPRSPPPTSWKLKSLRGDRDDSGRI</sequence>
<dbReference type="EMBL" id="ML208261">
    <property type="protein sequence ID" value="TFK75914.1"/>
    <property type="molecule type" value="Genomic_DNA"/>
</dbReference>
<evidence type="ECO:0000313" key="2">
    <source>
        <dbReference type="Proteomes" id="UP000308600"/>
    </source>
</evidence>
<organism evidence="1 2">
    <name type="scientific">Pluteus cervinus</name>
    <dbReference type="NCBI Taxonomy" id="181527"/>
    <lineage>
        <taxon>Eukaryota</taxon>
        <taxon>Fungi</taxon>
        <taxon>Dikarya</taxon>
        <taxon>Basidiomycota</taxon>
        <taxon>Agaricomycotina</taxon>
        <taxon>Agaricomycetes</taxon>
        <taxon>Agaricomycetidae</taxon>
        <taxon>Agaricales</taxon>
        <taxon>Pluteineae</taxon>
        <taxon>Pluteaceae</taxon>
        <taxon>Pluteus</taxon>
    </lineage>
</organism>
<gene>
    <name evidence="1" type="ORF">BDN72DRAFT_831351</name>
</gene>
<accession>A0ACD3BE39</accession>
<reference evidence="1 2" key="1">
    <citation type="journal article" date="2019" name="Nat. Ecol. Evol.">
        <title>Megaphylogeny resolves global patterns of mushroom evolution.</title>
        <authorList>
            <person name="Varga T."/>
            <person name="Krizsan K."/>
            <person name="Foldi C."/>
            <person name="Dima B."/>
            <person name="Sanchez-Garcia M."/>
            <person name="Sanchez-Ramirez S."/>
            <person name="Szollosi G.J."/>
            <person name="Szarkandi J.G."/>
            <person name="Papp V."/>
            <person name="Albert L."/>
            <person name="Andreopoulos W."/>
            <person name="Angelini C."/>
            <person name="Antonin V."/>
            <person name="Barry K.W."/>
            <person name="Bougher N.L."/>
            <person name="Buchanan P."/>
            <person name="Buyck B."/>
            <person name="Bense V."/>
            <person name="Catcheside P."/>
            <person name="Chovatia M."/>
            <person name="Cooper J."/>
            <person name="Damon W."/>
            <person name="Desjardin D."/>
            <person name="Finy P."/>
            <person name="Geml J."/>
            <person name="Haridas S."/>
            <person name="Hughes K."/>
            <person name="Justo A."/>
            <person name="Karasinski D."/>
            <person name="Kautmanova I."/>
            <person name="Kiss B."/>
            <person name="Kocsube S."/>
            <person name="Kotiranta H."/>
            <person name="LaButti K.M."/>
            <person name="Lechner B.E."/>
            <person name="Liimatainen K."/>
            <person name="Lipzen A."/>
            <person name="Lukacs Z."/>
            <person name="Mihaltcheva S."/>
            <person name="Morgado L.N."/>
            <person name="Niskanen T."/>
            <person name="Noordeloos M.E."/>
            <person name="Ohm R.A."/>
            <person name="Ortiz-Santana B."/>
            <person name="Ovrebo C."/>
            <person name="Racz N."/>
            <person name="Riley R."/>
            <person name="Savchenko A."/>
            <person name="Shiryaev A."/>
            <person name="Soop K."/>
            <person name="Spirin V."/>
            <person name="Szebenyi C."/>
            <person name="Tomsovsky M."/>
            <person name="Tulloss R.E."/>
            <person name="Uehling J."/>
            <person name="Grigoriev I.V."/>
            <person name="Vagvolgyi C."/>
            <person name="Papp T."/>
            <person name="Martin F.M."/>
            <person name="Miettinen O."/>
            <person name="Hibbett D.S."/>
            <person name="Nagy L.G."/>
        </authorList>
    </citation>
    <scope>NUCLEOTIDE SEQUENCE [LARGE SCALE GENOMIC DNA]</scope>
    <source>
        <strain evidence="1 2">NL-1719</strain>
    </source>
</reference>
<protein>
    <submittedName>
        <fullName evidence="1">Uncharacterized protein</fullName>
    </submittedName>
</protein>
<evidence type="ECO:0000313" key="1">
    <source>
        <dbReference type="EMBL" id="TFK75914.1"/>
    </source>
</evidence>
<name>A0ACD3BE39_9AGAR</name>
<keyword evidence="2" id="KW-1185">Reference proteome</keyword>
<dbReference type="Proteomes" id="UP000308600">
    <property type="component" value="Unassembled WGS sequence"/>
</dbReference>